<gene>
    <name evidence="2" type="ORF">LHJ74_09345</name>
</gene>
<evidence type="ECO:0008006" key="4">
    <source>
        <dbReference type="Google" id="ProtNLM"/>
    </source>
</evidence>
<keyword evidence="1" id="KW-0472">Membrane</keyword>
<reference evidence="2 3" key="1">
    <citation type="submission" date="2021-10" db="EMBL/GenBank/DDBJ databases">
        <title>Streptomyces gossypii sp. nov., isolated from soil collected from cotton field.</title>
        <authorList>
            <person name="Ge X."/>
            <person name="Chen X."/>
            <person name="Liu W."/>
        </authorList>
    </citation>
    <scope>NUCLEOTIDE SEQUENCE [LARGE SCALE GENOMIC DNA]</scope>
    <source>
        <strain evidence="2 3">N2-109</strain>
    </source>
</reference>
<protein>
    <recommendedName>
        <fullName evidence="4">Secreted protein</fullName>
    </recommendedName>
</protein>
<accession>A0ABT2JQE6</accession>
<sequence>MPAAPLSSPSSRPSSRLPRGIALYVTVLCVLAVVASVISFVNGSWLGVVWLLLAGLTSNMALYYLRRSRAARVDPR</sequence>
<dbReference type="EMBL" id="JAJAGO010000004">
    <property type="protein sequence ID" value="MCT2590113.1"/>
    <property type="molecule type" value="Genomic_DNA"/>
</dbReference>
<feature type="transmembrane region" description="Helical" evidence="1">
    <location>
        <begin position="47"/>
        <end position="65"/>
    </location>
</feature>
<keyword evidence="1" id="KW-1133">Transmembrane helix</keyword>
<evidence type="ECO:0000313" key="2">
    <source>
        <dbReference type="EMBL" id="MCT2590113.1"/>
    </source>
</evidence>
<organism evidence="2 3">
    <name type="scientific">Streptomyces gossypii</name>
    <dbReference type="NCBI Taxonomy" id="2883101"/>
    <lineage>
        <taxon>Bacteria</taxon>
        <taxon>Bacillati</taxon>
        <taxon>Actinomycetota</taxon>
        <taxon>Actinomycetes</taxon>
        <taxon>Kitasatosporales</taxon>
        <taxon>Streptomycetaceae</taxon>
        <taxon>Streptomyces</taxon>
    </lineage>
</organism>
<keyword evidence="3" id="KW-1185">Reference proteome</keyword>
<dbReference type="Proteomes" id="UP001156389">
    <property type="component" value="Unassembled WGS sequence"/>
</dbReference>
<evidence type="ECO:0000313" key="3">
    <source>
        <dbReference type="Proteomes" id="UP001156389"/>
    </source>
</evidence>
<dbReference type="RefSeq" id="WP_260217839.1">
    <property type="nucleotide sequence ID" value="NZ_JAJAGO010000004.1"/>
</dbReference>
<name>A0ABT2JQE6_9ACTN</name>
<keyword evidence="1" id="KW-0812">Transmembrane</keyword>
<feature type="transmembrane region" description="Helical" evidence="1">
    <location>
        <begin position="21"/>
        <end position="41"/>
    </location>
</feature>
<evidence type="ECO:0000256" key="1">
    <source>
        <dbReference type="SAM" id="Phobius"/>
    </source>
</evidence>
<proteinExistence type="predicted"/>
<comment type="caution">
    <text evidence="2">The sequence shown here is derived from an EMBL/GenBank/DDBJ whole genome shotgun (WGS) entry which is preliminary data.</text>
</comment>